<evidence type="ECO:0000256" key="6">
    <source>
        <dbReference type="ARBA" id="ARBA00022723"/>
    </source>
</evidence>
<evidence type="ECO:0000256" key="3">
    <source>
        <dbReference type="ARBA" id="ARBA00010617"/>
    </source>
</evidence>
<evidence type="ECO:0000256" key="9">
    <source>
        <dbReference type="ARBA" id="ARBA00023004"/>
    </source>
</evidence>
<dbReference type="PRINTS" id="PR00463">
    <property type="entry name" value="EP450I"/>
</dbReference>
<keyword evidence="5" id="KW-0812">Transmembrane</keyword>
<dbReference type="InParanoid" id="B9SA84"/>
<dbReference type="GO" id="GO:0016020">
    <property type="term" value="C:membrane"/>
    <property type="evidence" value="ECO:0007669"/>
    <property type="project" value="UniProtKB-SubCell"/>
</dbReference>
<sequence length="532" mass="59845">MGALTLHPTTMVGFPTSTSVSLHFHPSPHPHRLKVRCQKTEADQKVVKKLPPGPMKLPIIGNLHNLAGKLPHHALQELAKEYGPILHLQLGEVSTMVVSDGKMAKEVLKTHDLNFAQRPRLLAADIVLYDGKDIAFSPYGEYYKQMKKVGAEELLGPKRVQSYSSLREEEVQKLVESVRLSLGKPINFGDRICRLTNVIVFKAAFGEECKEQDTAIAVCVTATTLAGGFQIADVFPSLTFLHDINGFKTKVKEVAKEIDRMLSDIVEEHSKKLTSREINNDGTEREDLVDVLLKLQRSGRFQCEVTTDHIKAVIFDFFIAGTETSSNTIEWAMSELMRNPRVLKKAQAEVREAFKGKKTIRDADVKDLKYLELVIKETLRLHPPLPLLLPRENKQSCAIGGYQIPAKTRMIVNAYAIGRDPKTWRDADKFIPERFLDAAVDFIGMDFEYIPFGGGRRICPGMNLGMANMQLPLAQLLYHFDWKLPDGIAPEDLDMTETFGATITRKNKLHVIPTRYQPLQGNQQREAIKVVN</sequence>
<evidence type="ECO:0000256" key="12">
    <source>
        <dbReference type="PIRSR" id="PIRSR602401-1"/>
    </source>
</evidence>
<dbReference type="GO" id="GO:0005506">
    <property type="term" value="F:iron ion binding"/>
    <property type="evidence" value="ECO:0007669"/>
    <property type="project" value="InterPro"/>
</dbReference>
<evidence type="ECO:0000256" key="11">
    <source>
        <dbReference type="ARBA" id="ARBA00023136"/>
    </source>
</evidence>
<evidence type="ECO:0000256" key="2">
    <source>
        <dbReference type="ARBA" id="ARBA00004167"/>
    </source>
</evidence>
<feature type="binding site" description="axial binding residue" evidence="12">
    <location>
        <position position="459"/>
    </location>
    <ligand>
        <name>heme</name>
        <dbReference type="ChEBI" id="CHEBI:30413"/>
    </ligand>
    <ligandPart>
        <name>Fe</name>
        <dbReference type="ChEBI" id="CHEBI:18248"/>
    </ligandPart>
</feature>
<dbReference type="Gene3D" id="1.10.630.10">
    <property type="entry name" value="Cytochrome P450"/>
    <property type="match status" value="1"/>
</dbReference>
<comment type="cofactor">
    <cofactor evidence="1 12">
        <name>heme</name>
        <dbReference type="ChEBI" id="CHEBI:30413"/>
    </cofactor>
</comment>
<dbReference type="AlphaFoldDB" id="B9SA84"/>
<keyword evidence="10 13" id="KW-0503">Monooxygenase</keyword>
<keyword evidence="7" id="KW-1133">Transmembrane helix</keyword>
<dbReference type="InterPro" id="IPR052306">
    <property type="entry name" value="CYP450_71D"/>
</dbReference>
<dbReference type="PANTHER" id="PTHR47953">
    <property type="entry name" value="OS08G0105600 PROTEIN"/>
    <property type="match status" value="1"/>
</dbReference>
<accession>B9SA84</accession>
<evidence type="ECO:0000256" key="1">
    <source>
        <dbReference type="ARBA" id="ARBA00001971"/>
    </source>
</evidence>
<keyword evidence="4 12" id="KW-0349">Heme</keyword>
<dbReference type="CDD" id="cd11072">
    <property type="entry name" value="CYP71-like"/>
    <property type="match status" value="1"/>
</dbReference>
<protein>
    <submittedName>
        <fullName evidence="14">Cytochrome P450, putative</fullName>
        <ecNumber evidence="14">1.14.13.68</ecNumber>
    </submittedName>
</protein>
<dbReference type="InterPro" id="IPR036396">
    <property type="entry name" value="Cyt_P450_sf"/>
</dbReference>
<dbReference type="Pfam" id="PF00067">
    <property type="entry name" value="p450"/>
    <property type="match status" value="1"/>
</dbReference>
<dbReference type="InterPro" id="IPR002401">
    <property type="entry name" value="Cyt_P450_E_grp-I"/>
</dbReference>
<dbReference type="eggNOG" id="KOG0156">
    <property type="taxonomic scope" value="Eukaryota"/>
</dbReference>
<evidence type="ECO:0000313" key="15">
    <source>
        <dbReference type="Proteomes" id="UP000008311"/>
    </source>
</evidence>
<evidence type="ECO:0000256" key="7">
    <source>
        <dbReference type="ARBA" id="ARBA00022989"/>
    </source>
</evidence>
<dbReference type="InterPro" id="IPR001128">
    <property type="entry name" value="Cyt_P450"/>
</dbReference>
<dbReference type="PANTHER" id="PTHR47953:SF19">
    <property type="entry name" value="OS06G0641600 PROTEIN"/>
    <property type="match status" value="1"/>
</dbReference>
<dbReference type="PROSITE" id="PS00086">
    <property type="entry name" value="CYTOCHROME_P450"/>
    <property type="match status" value="1"/>
</dbReference>
<evidence type="ECO:0000256" key="8">
    <source>
        <dbReference type="ARBA" id="ARBA00023002"/>
    </source>
</evidence>
<reference evidence="15" key="1">
    <citation type="journal article" date="2010" name="Nat. Biotechnol.">
        <title>Draft genome sequence of the oilseed species Ricinus communis.</title>
        <authorList>
            <person name="Chan A.P."/>
            <person name="Crabtree J."/>
            <person name="Zhao Q."/>
            <person name="Lorenzi H."/>
            <person name="Orvis J."/>
            <person name="Puiu D."/>
            <person name="Melake-Berhan A."/>
            <person name="Jones K.M."/>
            <person name="Redman J."/>
            <person name="Chen G."/>
            <person name="Cahoon E.B."/>
            <person name="Gedil M."/>
            <person name="Stanke M."/>
            <person name="Haas B.J."/>
            <person name="Wortman J.R."/>
            <person name="Fraser-Liggett C.M."/>
            <person name="Ravel J."/>
            <person name="Rabinowicz P.D."/>
        </authorList>
    </citation>
    <scope>NUCLEOTIDE SEQUENCE [LARGE SCALE GENOMIC DNA]</scope>
    <source>
        <strain evidence="15">cv. Hale</strain>
    </source>
</reference>
<keyword evidence="6 12" id="KW-0479">Metal-binding</keyword>
<evidence type="ECO:0000256" key="10">
    <source>
        <dbReference type="ARBA" id="ARBA00023033"/>
    </source>
</evidence>
<dbReference type="GO" id="GO:0004497">
    <property type="term" value="F:monooxygenase activity"/>
    <property type="evidence" value="ECO:0007669"/>
    <property type="project" value="UniProtKB-KW"/>
</dbReference>
<evidence type="ECO:0000256" key="5">
    <source>
        <dbReference type="ARBA" id="ARBA00022692"/>
    </source>
</evidence>
<keyword evidence="8 13" id="KW-0560">Oxidoreductase</keyword>
<evidence type="ECO:0000313" key="14">
    <source>
        <dbReference type="EMBL" id="EEF39503.1"/>
    </source>
</evidence>
<evidence type="ECO:0000256" key="13">
    <source>
        <dbReference type="RuleBase" id="RU000461"/>
    </source>
</evidence>
<organism evidence="14 15">
    <name type="scientific">Ricinus communis</name>
    <name type="common">Castor bean</name>
    <dbReference type="NCBI Taxonomy" id="3988"/>
    <lineage>
        <taxon>Eukaryota</taxon>
        <taxon>Viridiplantae</taxon>
        <taxon>Streptophyta</taxon>
        <taxon>Embryophyta</taxon>
        <taxon>Tracheophyta</taxon>
        <taxon>Spermatophyta</taxon>
        <taxon>Magnoliopsida</taxon>
        <taxon>eudicotyledons</taxon>
        <taxon>Gunneridae</taxon>
        <taxon>Pentapetalae</taxon>
        <taxon>rosids</taxon>
        <taxon>fabids</taxon>
        <taxon>Malpighiales</taxon>
        <taxon>Euphorbiaceae</taxon>
        <taxon>Acalyphoideae</taxon>
        <taxon>Acalypheae</taxon>
        <taxon>Ricinus</taxon>
    </lineage>
</organism>
<dbReference type="FunFam" id="1.10.630.10:FF:000043">
    <property type="entry name" value="Cytochrome P450 99A2"/>
    <property type="match status" value="1"/>
</dbReference>
<dbReference type="InterPro" id="IPR017972">
    <property type="entry name" value="Cyt_P450_CS"/>
</dbReference>
<dbReference type="EC" id="1.14.13.68" evidence="14"/>
<dbReference type="KEGG" id="rcu:8282851"/>
<gene>
    <name evidence="14" type="ORF">RCOM_0863810</name>
</gene>
<dbReference type="EMBL" id="EQ973901">
    <property type="protein sequence ID" value="EEF39503.1"/>
    <property type="molecule type" value="Genomic_DNA"/>
</dbReference>
<comment type="subcellular location">
    <subcellularLocation>
        <location evidence="2">Membrane</location>
        <topology evidence="2">Single-pass membrane protein</topology>
    </subcellularLocation>
</comment>
<keyword evidence="15" id="KW-1185">Reference proteome</keyword>
<dbReference type="SUPFAM" id="SSF48264">
    <property type="entry name" value="Cytochrome P450"/>
    <property type="match status" value="1"/>
</dbReference>
<dbReference type="OrthoDB" id="2789670at2759"/>
<evidence type="ECO:0000256" key="4">
    <source>
        <dbReference type="ARBA" id="ARBA00022617"/>
    </source>
</evidence>
<proteinExistence type="inferred from homology"/>
<keyword evidence="11" id="KW-0472">Membrane</keyword>
<dbReference type="GO" id="GO:0016705">
    <property type="term" value="F:oxidoreductase activity, acting on paired donors, with incorporation or reduction of molecular oxygen"/>
    <property type="evidence" value="ECO:0007669"/>
    <property type="project" value="InterPro"/>
</dbReference>
<dbReference type="PRINTS" id="PR00385">
    <property type="entry name" value="P450"/>
</dbReference>
<dbReference type="GO" id="GO:0020037">
    <property type="term" value="F:heme binding"/>
    <property type="evidence" value="ECO:0007669"/>
    <property type="project" value="InterPro"/>
</dbReference>
<comment type="similarity">
    <text evidence="3 13">Belongs to the cytochrome P450 family.</text>
</comment>
<keyword evidence="9 12" id="KW-0408">Iron</keyword>
<name>B9SA84_RICCO</name>
<dbReference type="Proteomes" id="UP000008311">
    <property type="component" value="Unassembled WGS sequence"/>
</dbReference>